<sequence length="141" mass="15405">MGAREGGRNVRLLRVAETIRHALSATLIRGDIADPDVAGHLVTVSAVECSPDLRHADVFVVPLMGADAETVLKGLSRAAPHFRGLLARQLTLKYLPQLHFKLDESFGEGDRIETILRSDKVRRDIDQADTLEDGNDEDAPA</sequence>
<dbReference type="SUPFAM" id="SSF89919">
    <property type="entry name" value="Ribosome-binding factor A, RbfA"/>
    <property type="match status" value="1"/>
</dbReference>
<reference evidence="4" key="1">
    <citation type="journal article" date="2019" name="Int. J. Syst. Evol. Microbiol.">
        <title>The Global Catalogue of Microorganisms (GCM) 10K type strain sequencing project: providing services to taxonomists for standard genome sequencing and annotation.</title>
        <authorList>
            <consortium name="The Broad Institute Genomics Platform"/>
            <consortium name="The Broad Institute Genome Sequencing Center for Infectious Disease"/>
            <person name="Wu L."/>
            <person name="Ma J."/>
        </authorList>
    </citation>
    <scope>NUCLEOTIDE SEQUENCE [LARGE SCALE GENOMIC DNA]</scope>
    <source>
        <strain evidence="4">JCM 17843</strain>
    </source>
</reference>
<comment type="subcellular location">
    <subcellularLocation>
        <location evidence="2">Cytoplasm</location>
    </subcellularLocation>
</comment>
<comment type="similarity">
    <text evidence="2">Belongs to the RbfA family.</text>
</comment>
<proteinExistence type="inferred from homology"/>
<dbReference type="PANTHER" id="PTHR33515:SF1">
    <property type="entry name" value="RIBOSOME-BINDING FACTOR A, CHLOROPLASTIC-RELATED"/>
    <property type="match status" value="1"/>
</dbReference>
<comment type="function">
    <text evidence="2">One of several proteins that assist in the late maturation steps of the functional core of the 30S ribosomal subunit. Associates with free 30S ribosomal subunits (but not with 30S subunits that are part of 70S ribosomes or polysomes). Required for efficient processing of 16S rRNA. May interact with the 5'-terminal helix region of 16S rRNA.</text>
</comment>
<comment type="caution">
    <text evidence="3">The sequence shown here is derived from an EMBL/GenBank/DDBJ whole genome shotgun (WGS) entry which is preliminary data.</text>
</comment>
<dbReference type="Gene3D" id="3.30.300.20">
    <property type="match status" value="1"/>
</dbReference>
<dbReference type="InterPro" id="IPR023799">
    <property type="entry name" value="RbfA_dom_sf"/>
</dbReference>
<protein>
    <recommendedName>
        <fullName evidence="2">Ribosome-binding factor A</fullName>
    </recommendedName>
</protein>
<dbReference type="NCBIfam" id="TIGR00082">
    <property type="entry name" value="rbfA"/>
    <property type="match status" value="1"/>
</dbReference>
<dbReference type="RefSeq" id="WP_150004227.1">
    <property type="nucleotide sequence ID" value="NZ_BMOV01000002.1"/>
</dbReference>
<name>A0ABQ2LB83_9PROT</name>
<evidence type="ECO:0000256" key="2">
    <source>
        <dbReference type="HAMAP-Rule" id="MF_00003"/>
    </source>
</evidence>
<evidence type="ECO:0000256" key="1">
    <source>
        <dbReference type="ARBA" id="ARBA00022517"/>
    </source>
</evidence>
<accession>A0ABQ2LB83</accession>
<dbReference type="HAMAP" id="MF_00003">
    <property type="entry name" value="RbfA"/>
    <property type="match status" value="1"/>
</dbReference>
<dbReference type="PANTHER" id="PTHR33515">
    <property type="entry name" value="RIBOSOME-BINDING FACTOR A, CHLOROPLASTIC-RELATED"/>
    <property type="match status" value="1"/>
</dbReference>
<dbReference type="EMBL" id="BMOV01000002">
    <property type="protein sequence ID" value="GGO07258.1"/>
    <property type="molecule type" value="Genomic_DNA"/>
</dbReference>
<keyword evidence="1 2" id="KW-0690">Ribosome biogenesis</keyword>
<keyword evidence="4" id="KW-1185">Reference proteome</keyword>
<evidence type="ECO:0000313" key="4">
    <source>
        <dbReference type="Proteomes" id="UP000602381"/>
    </source>
</evidence>
<evidence type="ECO:0000313" key="3">
    <source>
        <dbReference type="EMBL" id="GGO07258.1"/>
    </source>
</evidence>
<dbReference type="InterPro" id="IPR000238">
    <property type="entry name" value="RbfA"/>
</dbReference>
<comment type="subunit">
    <text evidence="2">Monomer. Binds 30S ribosomal subunits, but not 50S ribosomal subunits or 70S ribosomes.</text>
</comment>
<dbReference type="NCBIfam" id="NF001802">
    <property type="entry name" value="PRK00521.2-5"/>
    <property type="match status" value="1"/>
</dbReference>
<gene>
    <name evidence="2 3" type="primary">rbfA</name>
    <name evidence="3" type="ORF">GCM10007972_06450</name>
</gene>
<dbReference type="Proteomes" id="UP000602381">
    <property type="component" value="Unassembled WGS sequence"/>
</dbReference>
<dbReference type="Pfam" id="PF02033">
    <property type="entry name" value="RBFA"/>
    <property type="match status" value="1"/>
</dbReference>
<organism evidence="3 4">
    <name type="scientific">Iodidimonas muriae</name>
    <dbReference type="NCBI Taxonomy" id="261467"/>
    <lineage>
        <taxon>Bacteria</taxon>
        <taxon>Pseudomonadati</taxon>
        <taxon>Pseudomonadota</taxon>
        <taxon>Alphaproteobacteria</taxon>
        <taxon>Iodidimonadales</taxon>
        <taxon>Iodidimonadaceae</taxon>
        <taxon>Iodidimonas</taxon>
    </lineage>
</organism>
<dbReference type="InterPro" id="IPR015946">
    <property type="entry name" value="KH_dom-like_a/b"/>
</dbReference>
<keyword evidence="2" id="KW-0963">Cytoplasm</keyword>